<keyword evidence="1" id="KW-0472">Membrane</keyword>
<comment type="caution">
    <text evidence="2">The sequence shown here is derived from an EMBL/GenBank/DDBJ whole genome shotgun (WGS) entry which is preliminary data.</text>
</comment>
<accession>A0ABU9DZX7</accession>
<gene>
    <name evidence="2" type="ORF">WMW71_02600</name>
</gene>
<evidence type="ECO:0000313" key="2">
    <source>
        <dbReference type="EMBL" id="MEK8179221.1"/>
    </source>
</evidence>
<dbReference type="EMBL" id="JBBPCB010000001">
    <property type="protein sequence ID" value="MEK8179221.1"/>
    <property type="molecule type" value="Genomic_DNA"/>
</dbReference>
<organism evidence="2 3">
    <name type="scientific">Flavobacterium buctense</name>
    <dbReference type="NCBI Taxonomy" id="1648146"/>
    <lineage>
        <taxon>Bacteria</taxon>
        <taxon>Pseudomonadati</taxon>
        <taxon>Bacteroidota</taxon>
        <taxon>Flavobacteriia</taxon>
        <taxon>Flavobacteriales</taxon>
        <taxon>Flavobacteriaceae</taxon>
        <taxon>Flavobacterium</taxon>
    </lineage>
</organism>
<evidence type="ECO:0000256" key="1">
    <source>
        <dbReference type="SAM" id="Phobius"/>
    </source>
</evidence>
<keyword evidence="1" id="KW-1133">Transmembrane helix</keyword>
<feature type="transmembrane region" description="Helical" evidence="1">
    <location>
        <begin position="115"/>
        <end position="138"/>
    </location>
</feature>
<name>A0ABU9DZX7_9FLAO</name>
<evidence type="ECO:0008006" key="4">
    <source>
        <dbReference type="Google" id="ProtNLM"/>
    </source>
</evidence>
<feature type="transmembrane region" description="Helical" evidence="1">
    <location>
        <begin position="63"/>
        <end position="90"/>
    </location>
</feature>
<evidence type="ECO:0000313" key="3">
    <source>
        <dbReference type="Proteomes" id="UP001491349"/>
    </source>
</evidence>
<protein>
    <recommendedName>
        <fullName evidence="4">DUF4199 domain-containing protein</fullName>
    </recommendedName>
</protein>
<keyword evidence="3" id="KW-1185">Reference proteome</keyword>
<sequence>MKLPKEFTNGILIFAGIAIYFLIMEFFGLSKIIYLRILNATFVYYGVSRTLQSNFKEGKSGYVANLLSAGTTAMSGILLSVAGLVSYIYARGGNEYVKNLSGEFLFGGSPTANEYAIGLLFEGIASGVIVVFIAMQLFRNKTAPQD</sequence>
<keyword evidence="1" id="KW-0812">Transmembrane</keyword>
<proteinExistence type="predicted"/>
<dbReference type="RefSeq" id="WP_187659348.1">
    <property type="nucleotide sequence ID" value="NZ_JACTAB010000001.1"/>
</dbReference>
<reference evidence="2 3" key="1">
    <citation type="submission" date="2024-04" db="EMBL/GenBank/DDBJ databases">
        <title>draft genome sequnece of Flavobacterium buctense JCM 30750.</title>
        <authorList>
            <person name="Kim D.-U."/>
        </authorList>
    </citation>
    <scope>NUCLEOTIDE SEQUENCE [LARGE SCALE GENOMIC DNA]</scope>
    <source>
        <strain evidence="2 3">JCM 30750</strain>
    </source>
</reference>
<feature type="transmembrane region" description="Helical" evidence="1">
    <location>
        <begin position="7"/>
        <end position="27"/>
    </location>
</feature>
<dbReference type="Proteomes" id="UP001491349">
    <property type="component" value="Unassembled WGS sequence"/>
</dbReference>